<dbReference type="InterPro" id="IPR037525">
    <property type="entry name" value="Velvet_dom"/>
</dbReference>
<name>A0A077QXD8_9BASI</name>
<accession>A0A077QXD8</accession>
<dbReference type="Gene3D" id="2.60.40.3960">
    <property type="entry name" value="Velvet domain"/>
    <property type="match status" value="1"/>
</dbReference>
<evidence type="ECO:0000313" key="7">
    <source>
        <dbReference type="EMBL" id="CDI54890.1"/>
    </source>
</evidence>
<organism evidence="7">
    <name type="scientific">Melanopsichium pennsylvanicum 4</name>
    <dbReference type="NCBI Taxonomy" id="1398559"/>
    <lineage>
        <taxon>Eukaryota</taxon>
        <taxon>Fungi</taxon>
        <taxon>Dikarya</taxon>
        <taxon>Basidiomycota</taxon>
        <taxon>Ustilaginomycotina</taxon>
        <taxon>Ustilaginomycetes</taxon>
        <taxon>Ustilaginales</taxon>
        <taxon>Ustilaginaceae</taxon>
        <taxon>Melanopsichium</taxon>
    </lineage>
</organism>
<evidence type="ECO:0000256" key="5">
    <source>
        <dbReference type="SAM" id="MobiDB-lite"/>
    </source>
</evidence>
<feature type="compositionally biased region" description="Low complexity" evidence="5">
    <location>
        <begin position="147"/>
        <end position="174"/>
    </location>
</feature>
<comment type="subcellular location">
    <subcellularLocation>
        <location evidence="1">Nucleus</location>
    </subcellularLocation>
</comment>
<dbReference type="EMBL" id="HG529631">
    <property type="protein sequence ID" value="CDI54890.1"/>
    <property type="molecule type" value="Genomic_DNA"/>
</dbReference>
<evidence type="ECO:0000256" key="2">
    <source>
        <dbReference type="ARBA" id="ARBA00023015"/>
    </source>
</evidence>
<keyword evidence="3" id="KW-0804">Transcription</keyword>
<evidence type="ECO:0000259" key="6">
    <source>
        <dbReference type="PROSITE" id="PS51821"/>
    </source>
</evidence>
<feature type="compositionally biased region" description="Polar residues" evidence="5">
    <location>
        <begin position="177"/>
        <end position="200"/>
    </location>
</feature>
<dbReference type="PROSITE" id="PS51821">
    <property type="entry name" value="VELVET"/>
    <property type="match status" value="1"/>
</dbReference>
<protein>
    <recommendedName>
        <fullName evidence="6">Velvet domain-containing protein</fullName>
    </recommendedName>
</protein>
<dbReference type="AlphaFoldDB" id="A0A077QXD8"/>
<dbReference type="PANTHER" id="PTHR33572:SF15">
    <property type="entry name" value="VELVET DOMAIN-CONTAINING PROTEIN"/>
    <property type="match status" value="1"/>
</dbReference>
<dbReference type="InterPro" id="IPR021740">
    <property type="entry name" value="Velvet"/>
</dbReference>
<sequence>MSFWDPEAEIATSVLRRGARPLLVVVPDAYPTLRFPMPFVPNMTSISSSFRYKLILIQEPTTGAAFEDNLLGRIGLAPPLILELQVFKDGKLEDASSELPFLFCQCYLLDEQGNVADMVDQSITPIRPPNATLMPPDSPSRTRRGRTSSSSRRGTATASAFLSRSSESVEASASDILDNSPTMVRNDNSTTTPQAGQDSPQLARMLYGTTTTGPQQYLLLEDEEKPYFFFPEISVRTPGKFKIACRLMRLLLPGMPTTSENGILASTETQIFEVVKRNVYAAPYITDVSRHFARQGVPLLLPPGVSAD</sequence>
<dbReference type="InterPro" id="IPR038491">
    <property type="entry name" value="Velvet_dom_sf"/>
</dbReference>
<feature type="domain" description="Velvet" evidence="6">
    <location>
        <begin position="47"/>
        <end position="302"/>
    </location>
</feature>
<evidence type="ECO:0000256" key="1">
    <source>
        <dbReference type="ARBA" id="ARBA00004123"/>
    </source>
</evidence>
<reference evidence="7" key="1">
    <citation type="journal article" date="2014" name="Genome Biol. Evol.">
        <title>Gene Loss Rather Than Gene Gain Is Associated with a Host Jump from Monocots to Dicots in the Smut Fungus Melanopsichium pennsylvanicum.</title>
        <authorList>
            <person name="Sharma R."/>
            <person name="Mishra B."/>
            <person name="Runge F."/>
            <person name="Thines M."/>
        </authorList>
    </citation>
    <scope>NUCLEOTIDE SEQUENCE</scope>
    <source>
        <strain evidence="7">4</strain>
    </source>
</reference>
<dbReference type="Pfam" id="PF11754">
    <property type="entry name" value="Velvet"/>
    <property type="match status" value="1"/>
</dbReference>
<keyword evidence="2" id="KW-0805">Transcription regulation</keyword>
<feature type="region of interest" description="Disordered" evidence="5">
    <location>
        <begin position="124"/>
        <end position="201"/>
    </location>
</feature>
<evidence type="ECO:0000256" key="4">
    <source>
        <dbReference type="ARBA" id="ARBA00023242"/>
    </source>
</evidence>
<keyword evidence="4" id="KW-0539">Nucleus</keyword>
<dbReference type="PANTHER" id="PTHR33572">
    <property type="entry name" value="SPORE DEVELOPMENT REGULATOR VOSA"/>
    <property type="match status" value="1"/>
</dbReference>
<dbReference type="GO" id="GO:0005634">
    <property type="term" value="C:nucleus"/>
    <property type="evidence" value="ECO:0007669"/>
    <property type="project" value="UniProtKB-SubCell"/>
</dbReference>
<proteinExistence type="predicted"/>
<evidence type="ECO:0000256" key="3">
    <source>
        <dbReference type="ARBA" id="ARBA00023163"/>
    </source>
</evidence>